<evidence type="ECO:0000313" key="3">
    <source>
        <dbReference type="Proteomes" id="UP001595916"/>
    </source>
</evidence>
<sequence>MKHGKRLTRKEKEYFASCKLNPDNWLRVKETREYVEYVNRVSGKVRRMAK</sequence>
<proteinExistence type="predicted"/>
<accession>A0ABV9QM45</accession>
<protein>
    <submittedName>
        <fullName evidence="2">DUF6906 family protein</fullName>
    </submittedName>
</protein>
<organism evidence="2 3">
    <name type="scientific">Filifactor villosus</name>
    <dbReference type="NCBI Taxonomy" id="29374"/>
    <lineage>
        <taxon>Bacteria</taxon>
        <taxon>Bacillati</taxon>
        <taxon>Bacillota</taxon>
        <taxon>Clostridia</taxon>
        <taxon>Peptostreptococcales</taxon>
        <taxon>Filifactoraceae</taxon>
        <taxon>Filifactor</taxon>
    </lineage>
</organism>
<name>A0ABV9QM45_9FIRM</name>
<keyword evidence="3" id="KW-1185">Reference proteome</keyword>
<reference evidence="3" key="1">
    <citation type="journal article" date="2019" name="Int. J. Syst. Evol. Microbiol.">
        <title>The Global Catalogue of Microorganisms (GCM) 10K type strain sequencing project: providing services to taxonomists for standard genome sequencing and annotation.</title>
        <authorList>
            <consortium name="The Broad Institute Genomics Platform"/>
            <consortium name="The Broad Institute Genome Sequencing Center for Infectious Disease"/>
            <person name="Wu L."/>
            <person name="Ma J."/>
        </authorList>
    </citation>
    <scope>NUCLEOTIDE SEQUENCE [LARGE SCALE GENOMIC DNA]</scope>
    <source>
        <strain evidence="3">CCUG 46385</strain>
    </source>
</reference>
<dbReference type="EMBL" id="JBHSHL010000028">
    <property type="protein sequence ID" value="MFC4804963.1"/>
    <property type="molecule type" value="Genomic_DNA"/>
</dbReference>
<comment type="caution">
    <text evidence="2">The sequence shown here is derived from an EMBL/GenBank/DDBJ whole genome shotgun (WGS) entry which is preliminary data.</text>
</comment>
<evidence type="ECO:0000259" key="1">
    <source>
        <dbReference type="Pfam" id="PF21847"/>
    </source>
</evidence>
<gene>
    <name evidence="2" type="ORF">ACFO4R_07695</name>
</gene>
<dbReference type="Pfam" id="PF21847">
    <property type="entry name" value="DUF6906"/>
    <property type="match status" value="1"/>
</dbReference>
<dbReference type="RefSeq" id="WP_379788495.1">
    <property type="nucleotide sequence ID" value="NZ_JBHSHL010000028.1"/>
</dbReference>
<evidence type="ECO:0000313" key="2">
    <source>
        <dbReference type="EMBL" id="MFC4804963.1"/>
    </source>
</evidence>
<feature type="domain" description="DUF6906" evidence="1">
    <location>
        <begin position="1"/>
        <end position="49"/>
    </location>
</feature>
<dbReference type="Proteomes" id="UP001595916">
    <property type="component" value="Unassembled WGS sequence"/>
</dbReference>
<dbReference type="InterPro" id="IPR054201">
    <property type="entry name" value="DUF6906"/>
</dbReference>